<name>A0A6A4WE36_AMPAM</name>
<dbReference type="Proteomes" id="UP000440578">
    <property type="component" value="Unassembled WGS sequence"/>
</dbReference>
<comment type="caution">
    <text evidence="3">The sequence shown here is derived from an EMBL/GenBank/DDBJ whole genome shotgun (WGS) entry which is preliminary data.</text>
</comment>
<dbReference type="EMBL" id="VIIS01000861">
    <property type="protein sequence ID" value="KAF0304242.1"/>
    <property type="molecule type" value="Genomic_DNA"/>
</dbReference>
<dbReference type="InterPro" id="IPR001498">
    <property type="entry name" value="Impact_N"/>
</dbReference>
<dbReference type="OrthoDB" id="69641at2759"/>
<evidence type="ECO:0000313" key="3">
    <source>
        <dbReference type="EMBL" id="KAF0304243.1"/>
    </source>
</evidence>
<evidence type="ECO:0000259" key="2">
    <source>
        <dbReference type="Pfam" id="PF01205"/>
    </source>
</evidence>
<dbReference type="GO" id="GO:0006446">
    <property type="term" value="P:regulation of translational initiation"/>
    <property type="evidence" value="ECO:0007669"/>
    <property type="project" value="TreeGrafter"/>
</dbReference>
<protein>
    <submittedName>
        <fullName evidence="3">Protein IMPACT-A</fullName>
    </submittedName>
</protein>
<dbReference type="AlphaFoldDB" id="A0A6A4WE36"/>
<dbReference type="PANTHER" id="PTHR16301">
    <property type="entry name" value="IMPACT-RELATED"/>
    <property type="match status" value="1"/>
</dbReference>
<sequence length="208" mass="22912">MSKSGKWSMTLTPGYPSESPPQYELLAPWLRGDLRNTLAAHLDGIYWCVQQESVSPAAVPPPPTIKADLSPCPEIIHGECIVDRKSVFQAHCAPVVTVQQVHQVIASLKQCRKIASATHNMWAYRIQGAASGAFLQDCDDDGETHAGGRMLHLLEIVGAQNWVVVVTRWYGGIQLGPDRFRHINNATRNVLQLSGAISPPDEKKKRKT</sequence>
<dbReference type="InterPro" id="IPR036956">
    <property type="entry name" value="Impact_N_sf"/>
</dbReference>
<dbReference type="EMBL" id="VIIS01000861">
    <property type="protein sequence ID" value="KAF0304243.1"/>
    <property type="molecule type" value="Genomic_DNA"/>
</dbReference>
<dbReference type="GO" id="GO:0005737">
    <property type="term" value="C:cytoplasm"/>
    <property type="evidence" value="ECO:0007669"/>
    <property type="project" value="TreeGrafter"/>
</dbReference>
<proteinExistence type="inferred from homology"/>
<dbReference type="Gene3D" id="3.30.230.30">
    <property type="entry name" value="Impact, N-terminal domain"/>
    <property type="match status" value="1"/>
</dbReference>
<dbReference type="InterPro" id="IPR023582">
    <property type="entry name" value="Impact"/>
</dbReference>
<evidence type="ECO:0000313" key="4">
    <source>
        <dbReference type="Proteomes" id="UP000440578"/>
    </source>
</evidence>
<gene>
    <name evidence="3" type="primary">impact-A_1</name>
    <name evidence="3" type="ORF">FJT64_023882</name>
</gene>
<accession>A0A6A4WE36</accession>
<organism evidence="3 4">
    <name type="scientific">Amphibalanus amphitrite</name>
    <name type="common">Striped barnacle</name>
    <name type="synonym">Balanus amphitrite</name>
    <dbReference type="NCBI Taxonomy" id="1232801"/>
    <lineage>
        <taxon>Eukaryota</taxon>
        <taxon>Metazoa</taxon>
        <taxon>Ecdysozoa</taxon>
        <taxon>Arthropoda</taxon>
        <taxon>Crustacea</taxon>
        <taxon>Multicrustacea</taxon>
        <taxon>Cirripedia</taxon>
        <taxon>Thoracica</taxon>
        <taxon>Thoracicalcarea</taxon>
        <taxon>Balanomorpha</taxon>
        <taxon>Balanoidea</taxon>
        <taxon>Balanidae</taxon>
        <taxon>Amphibalaninae</taxon>
        <taxon>Amphibalanus</taxon>
    </lineage>
</organism>
<feature type="domain" description="Impact N-terminal" evidence="2">
    <location>
        <begin position="84"/>
        <end position="191"/>
    </location>
</feature>
<dbReference type="Pfam" id="PF01205">
    <property type="entry name" value="Impact_N"/>
    <property type="match status" value="1"/>
</dbReference>
<comment type="similarity">
    <text evidence="1">Belongs to the IMPACT family.</text>
</comment>
<keyword evidence="4" id="KW-1185">Reference proteome</keyword>
<dbReference type="InterPro" id="IPR020568">
    <property type="entry name" value="Ribosomal_Su5_D2-typ_SF"/>
</dbReference>
<reference evidence="3 4" key="1">
    <citation type="submission" date="2019-07" db="EMBL/GenBank/DDBJ databases">
        <title>Draft genome assembly of a fouling barnacle, Amphibalanus amphitrite (Darwin, 1854): The first reference genome for Thecostraca.</title>
        <authorList>
            <person name="Kim W."/>
        </authorList>
    </citation>
    <scope>NUCLEOTIDE SEQUENCE [LARGE SCALE GENOMIC DNA]</scope>
    <source>
        <strain evidence="3">SNU_AA5</strain>
        <tissue evidence="3">Soma without cirri and trophi</tissue>
    </source>
</reference>
<dbReference type="PANTHER" id="PTHR16301:SF25">
    <property type="entry name" value="PROTEIN IMPACT"/>
    <property type="match status" value="1"/>
</dbReference>
<dbReference type="GO" id="GO:0140469">
    <property type="term" value="P:GCN2-mediated signaling"/>
    <property type="evidence" value="ECO:0007669"/>
    <property type="project" value="TreeGrafter"/>
</dbReference>
<dbReference type="SUPFAM" id="SSF54211">
    <property type="entry name" value="Ribosomal protein S5 domain 2-like"/>
    <property type="match status" value="1"/>
</dbReference>
<evidence type="ECO:0000256" key="1">
    <source>
        <dbReference type="ARBA" id="ARBA00007665"/>
    </source>
</evidence>